<dbReference type="InterPro" id="IPR042099">
    <property type="entry name" value="ANL_N_sf"/>
</dbReference>
<proteinExistence type="predicted"/>
<accession>A0A1D6FV16</accession>
<dbReference type="Gene3D" id="3.40.50.12780">
    <property type="entry name" value="N-terminal domain of ligase-like"/>
    <property type="match status" value="1"/>
</dbReference>
<reference evidence="1" key="1">
    <citation type="submission" date="2015-12" db="EMBL/GenBank/DDBJ databases">
        <title>Update maize B73 reference genome by single molecule sequencing technologies.</title>
        <authorList>
            <consortium name="Maize Genome Sequencing Project"/>
            <person name="Ware D."/>
        </authorList>
    </citation>
    <scope>NUCLEOTIDE SEQUENCE</scope>
    <source>
        <tissue evidence="1">Seedling</tissue>
    </source>
</reference>
<accession>A0A3L6DKM7</accession>
<dbReference type="EMBL" id="CM000784">
    <property type="protein sequence ID" value="AQK95294.1"/>
    <property type="molecule type" value="Genomic_DNA"/>
</dbReference>
<dbReference type="AlphaFoldDB" id="A0A1D6FV16"/>
<dbReference type="GO" id="GO:0016405">
    <property type="term" value="F:CoA-ligase activity"/>
    <property type="evidence" value="ECO:0007669"/>
    <property type="project" value="UniProtKB-ARBA"/>
</dbReference>
<protein>
    <submittedName>
        <fullName evidence="1">Long chain acyl-CoA synthetase 1</fullName>
    </submittedName>
</protein>
<dbReference type="GO" id="GO:0006631">
    <property type="term" value="P:fatty acid metabolic process"/>
    <property type="evidence" value="ECO:0007669"/>
    <property type="project" value="UniProtKB-ARBA"/>
</dbReference>
<dbReference type="GO" id="GO:0016878">
    <property type="term" value="F:acid-thiol ligase activity"/>
    <property type="evidence" value="ECO:0007669"/>
    <property type="project" value="UniProtKB-ARBA"/>
</dbReference>
<gene>
    <name evidence="1" type="ORF">ZEAMMB73_Zm00001d010943</name>
</gene>
<dbReference type="SUPFAM" id="SSF56801">
    <property type="entry name" value="Acetyl-CoA synthetase-like"/>
    <property type="match status" value="1"/>
</dbReference>
<evidence type="ECO:0000313" key="1">
    <source>
        <dbReference type="EMBL" id="AQK95294.1"/>
    </source>
</evidence>
<dbReference type="PANTHER" id="PTHR43272">
    <property type="entry name" value="LONG-CHAIN-FATTY-ACID--COA LIGASE"/>
    <property type="match status" value="1"/>
</dbReference>
<dbReference type="InParanoid" id="A0A1D6FV16"/>
<dbReference type="SMR" id="A0A1D6FV16"/>
<name>A0A1D6FV16_MAIZE</name>
<sequence>MGYDPLGVPSHGEICIRGKYLFSGYYKSPELTNEAIVDGWFHTGDIGEMTPDGILKIWVYGDSFKSSLVAVVNPHEENTMKWAESNGYKGGLKEYIPKELTTIAHKNKSEIDTVYKKLEAQKNGAKSHKLKKGKHCCKFHI</sequence>
<dbReference type="PANTHER" id="PTHR43272:SF6">
    <property type="entry name" value="LONG CHAIN ACYL-COA SYNTHETASE 1"/>
    <property type="match status" value="1"/>
</dbReference>
<organism evidence="1">
    <name type="scientific">Zea mays</name>
    <name type="common">Maize</name>
    <dbReference type="NCBI Taxonomy" id="4577"/>
    <lineage>
        <taxon>Eukaryota</taxon>
        <taxon>Viridiplantae</taxon>
        <taxon>Streptophyta</taxon>
        <taxon>Embryophyta</taxon>
        <taxon>Tracheophyta</taxon>
        <taxon>Spermatophyta</taxon>
        <taxon>Magnoliopsida</taxon>
        <taxon>Liliopsida</taxon>
        <taxon>Poales</taxon>
        <taxon>Poaceae</taxon>
        <taxon>PACMAD clade</taxon>
        <taxon>Panicoideae</taxon>
        <taxon>Andropogonodae</taxon>
        <taxon>Andropogoneae</taxon>
        <taxon>Tripsacinae</taxon>
        <taxon>Zea</taxon>
    </lineage>
</organism>
<dbReference type="STRING" id="4577.A0A1D6FV16"/>